<keyword evidence="6 12" id="KW-1133">Transmembrane helix</keyword>
<protein>
    <recommendedName>
        <fullName evidence="10">Beta-monoglucosyldiacylglycerol synthase</fullName>
        <ecNumber evidence="9">2.4.1.336</ecNumber>
    </recommendedName>
    <alternativeName>
        <fullName evidence="11">UDP-glucose:1,2-diacylglycerol 3-beta-D-glucosyltransferase</fullName>
    </alternativeName>
</protein>
<keyword evidence="5" id="KW-0460">Magnesium</keyword>
<accession>A0A1N6FZ08</accession>
<evidence type="ECO:0000259" key="13">
    <source>
        <dbReference type="Pfam" id="PF13632"/>
    </source>
</evidence>
<keyword evidence="2" id="KW-0328">Glycosyltransferase</keyword>
<organism evidence="14 15">
    <name type="scientific">Vannielia litorea</name>
    <dbReference type="NCBI Taxonomy" id="1217970"/>
    <lineage>
        <taxon>Bacteria</taxon>
        <taxon>Pseudomonadati</taxon>
        <taxon>Pseudomonadota</taxon>
        <taxon>Alphaproteobacteria</taxon>
        <taxon>Rhodobacterales</taxon>
        <taxon>Paracoccaceae</taxon>
        <taxon>Vannielia</taxon>
    </lineage>
</organism>
<evidence type="ECO:0000256" key="1">
    <source>
        <dbReference type="ARBA" id="ARBA00004141"/>
    </source>
</evidence>
<evidence type="ECO:0000256" key="10">
    <source>
        <dbReference type="ARBA" id="ARBA00068721"/>
    </source>
</evidence>
<evidence type="ECO:0000256" key="11">
    <source>
        <dbReference type="ARBA" id="ARBA00078564"/>
    </source>
</evidence>
<sequence>MLRLDSRGVFLALIGLGLILPVVALVVVGMALVAQAALAALHLMAGTRSPQGAQTCDRSAHEGPVRFSVHVAAHEEPADLVMRTVLALSRQVDAPAFEVIVLDNNTRNPALWQPVEALCRELGPEFRFYHEEGVKGAKAGALNIALARTDPRATHIVVVDADYEVAPDFLAVAAGEIRRCGAAFIQFPQAYRSDSGEAAGISLELADYFLRHARRAETADAMLLTGTLSVIARGPLEAIGGWSDRTITEDAELGLRLRQQGYRGRYIDRVVGRGLLPLDLAGLTLQRYRWASGNLHTIRRGLSGLPLRAAVHVVAQLTAWASLALPFAAGLIGGGLRLAATPDDRPAGWLASASGLGLALVFATAALPLLTAMLANGRPGLGTVWAALSSRIALLLPSAAGTVDALLGRAGAFCRTSKDVGSATDRPGAVLPALALAGVALLAVPGMPLSGLLGAVLLILPYPLARATCTRLSVYRASLVQAQV</sequence>
<dbReference type="Proteomes" id="UP000184932">
    <property type="component" value="Unassembled WGS sequence"/>
</dbReference>
<dbReference type="InterPro" id="IPR001173">
    <property type="entry name" value="Glyco_trans_2-like"/>
</dbReference>
<evidence type="ECO:0000313" key="15">
    <source>
        <dbReference type="Proteomes" id="UP000184932"/>
    </source>
</evidence>
<dbReference type="AlphaFoldDB" id="A0A1N6FZ08"/>
<dbReference type="Gene3D" id="3.90.550.10">
    <property type="entry name" value="Spore Coat Polysaccharide Biosynthesis Protein SpsA, Chain A"/>
    <property type="match status" value="1"/>
</dbReference>
<dbReference type="FunFam" id="3.90.550.10:FF:000164">
    <property type="entry name" value="Beta-(1-3)-glucosyl transferase"/>
    <property type="match status" value="1"/>
</dbReference>
<dbReference type="GO" id="GO:0005886">
    <property type="term" value="C:plasma membrane"/>
    <property type="evidence" value="ECO:0007669"/>
    <property type="project" value="TreeGrafter"/>
</dbReference>
<feature type="transmembrane region" description="Helical" evidence="12">
    <location>
        <begin position="309"/>
        <end position="329"/>
    </location>
</feature>
<keyword evidence="7 12" id="KW-0472">Membrane</keyword>
<dbReference type="STRING" id="1217970.SAMN05444002_2079"/>
<name>A0A1N6FZ08_9RHOB</name>
<evidence type="ECO:0000313" key="14">
    <source>
        <dbReference type="EMBL" id="SIO00576.1"/>
    </source>
</evidence>
<keyword evidence="3 14" id="KW-0808">Transferase</keyword>
<feature type="transmembrane region" description="Helical" evidence="12">
    <location>
        <begin position="12"/>
        <end position="41"/>
    </location>
</feature>
<feature type="transmembrane region" description="Helical" evidence="12">
    <location>
        <begin position="349"/>
        <end position="371"/>
    </location>
</feature>
<evidence type="ECO:0000256" key="3">
    <source>
        <dbReference type="ARBA" id="ARBA00022679"/>
    </source>
</evidence>
<dbReference type="InterPro" id="IPR029044">
    <property type="entry name" value="Nucleotide-diphossugar_trans"/>
</dbReference>
<evidence type="ECO:0000256" key="8">
    <source>
        <dbReference type="ARBA" id="ARBA00053004"/>
    </source>
</evidence>
<dbReference type="PANTHER" id="PTHR43867:SF4">
    <property type="entry name" value="BETA-(1-3)-GLUCOSYL TRANSFERASE"/>
    <property type="match status" value="1"/>
</dbReference>
<keyword evidence="15" id="KW-1185">Reference proteome</keyword>
<comment type="catalytic activity">
    <reaction evidence="8">
        <text>a 1,2-diacyl-sn-glycerol + UDP-alpha-D-glucose = a 1,2-diacyl-3-O-(beta-D-glucopyranosyl)-sn-glycerol + UDP + H(+)</text>
        <dbReference type="Rhea" id="RHEA:17285"/>
        <dbReference type="ChEBI" id="CHEBI:15378"/>
        <dbReference type="ChEBI" id="CHEBI:17815"/>
        <dbReference type="ChEBI" id="CHEBI:58223"/>
        <dbReference type="ChEBI" id="CHEBI:58885"/>
        <dbReference type="ChEBI" id="CHEBI:75799"/>
        <dbReference type="EC" id="2.4.1.336"/>
    </reaction>
</comment>
<evidence type="ECO:0000256" key="4">
    <source>
        <dbReference type="ARBA" id="ARBA00022692"/>
    </source>
</evidence>
<reference evidence="15" key="1">
    <citation type="submission" date="2016-11" db="EMBL/GenBank/DDBJ databases">
        <authorList>
            <person name="Varghese N."/>
            <person name="Submissions S."/>
        </authorList>
    </citation>
    <scope>NUCLEOTIDE SEQUENCE [LARGE SCALE GENOMIC DNA]</scope>
    <source>
        <strain evidence="15">DSM 29440</strain>
    </source>
</reference>
<dbReference type="EMBL" id="FSRL01000001">
    <property type="protein sequence ID" value="SIO00576.1"/>
    <property type="molecule type" value="Genomic_DNA"/>
</dbReference>
<comment type="subcellular location">
    <subcellularLocation>
        <location evidence="1">Membrane</location>
        <topology evidence="1">Multi-pass membrane protein</topology>
    </subcellularLocation>
</comment>
<gene>
    <name evidence="14" type="ORF">SAMN05444002_2079</name>
</gene>
<evidence type="ECO:0000256" key="2">
    <source>
        <dbReference type="ARBA" id="ARBA00022676"/>
    </source>
</evidence>
<feature type="transmembrane region" description="Helical" evidence="12">
    <location>
        <begin position="433"/>
        <end position="460"/>
    </location>
</feature>
<evidence type="ECO:0000256" key="5">
    <source>
        <dbReference type="ARBA" id="ARBA00022842"/>
    </source>
</evidence>
<dbReference type="EC" id="2.4.1.336" evidence="9"/>
<proteinExistence type="predicted"/>
<dbReference type="RefSeq" id="WP_175570454.1">
    <property type="nucleotide sequence ID" value="NZ_FSRL01000001.1"/>
</dbReference>
<evidence type="ECO:0000256" key="12">
    <source>
        <dbReference type="SAM" id="Phobius"/>
    </source>
</evidence>
<dbReference type="SUPFAM" id="SSF53448">
    <property type="entry name" value="Nucleotide-diphospho-sugar transferases"/>
    <property type="match status" value="1"/>
</dbReference>
<evidence type="ECO:0000256" key="7">
    <source>
        <dbReference type="ARBA" id="ARBA00023136"/>
    </source>
</evidence>
<dbReference type="GO" id="GO:0016758">
    <property type="term" value="F:hexosyltransferase activity"/>
    <property type="evidence" value="ECO:0007669"/>
    <property type="project" value="TreeGrafter"/>
</dbReference>
<evidence type="ECO:0000256" key="9">
    <source>
        <dbReference type="ARBA" id="ARBA00066964"/>
    </source>
</evidence>
<dbReference type="Pfam" id="PF13632">
    <property type="entry name" value="Glyco_trans_2_3"/>
    <property type="match status" value="1"/>
</dbReference>
<dbReference type="PANTHER" id="PTHR43867">
    <property type="entry name" value="CELLULOSE SYNTHASE CATALYTIC SUBUNIT A [UDP-FORMING]"/>
    <property type="match status" value="1"/>
</dbReference>
<dbReference type="InterPro" id="IPR050321">
    <property type="entry name" value="Glycosyltr_2/OpgH_subfam"/>
</dbReference>
<keyword evidence="4 12" id="KW-0812">Transmembrane</keyword>
<evidence type="ECO:0000256" key="6">
    <source>
        <dbReference type="ARBA" id="ARBA00022989"/>
    </source>
</evidence>
<feature type="domain" description="Glycosyltransferase 2-like" evidence="13">
    <location>
        <begin position="155"/>
        <end position="333"/>
    </location>
</feature>